<dbReference type="AlphaFoldDB" id="A0A411YGF7"/>
<dbReference type="Gene3D" id="3.40.50.300">
    <property type="entry name" value="P-loop containing nucleotide triphosphate hydrolases"/>
    <property type="match status" value="1"/>
</dbReference>
<feature type="region of interest" description="Disordered" evidence="1">
    <location>
        <begin position="1"/>
        <end position="29"/>
    </location>
</feature>
<evidence type="ECO:0000256" key="1">
    <source>
        <dbReference type="SAM" id="MobiDB-lite"/>
    </source>
</evidence>
<feature type="transmembrane region" description="Helical" evidence="2">
    <location>
        <begin position="67"/>
        <end position="86"/>
    </location>
</feature>
<organism evidence="4 5">
    <name type="scientific">Egibacter rhizosphaerae</name>
    <dbReference type="NCBI Taxonomy" id="1670831"/>
    <lineage>
        <taxon>Bacteria</taxon>
        <taxon>Bacillati</taxon>
        <taxon>Actinomycetota</taxon>
        <taxon>Nitriliruptoria</taxon>
        <taxon>Egibacterales</taxon>
        <taxon>Egibacteraceae</taxon>
        <taxon>Egibacter</taxon>
    </lineage>
</organism>
<protein>
    <submittedName>
        <fullName evidence="4">DUF853 family protein</fullName>
    </submittedName>
</protein>
<feature type="domain" description="FtsK" evidence="3">
    <location>
        <begin position="168"/>
        <end position="232"/>
    </location>
</feature>
<dbReference type="Pfam" id="PF01580">
    <property type="entry name" value="FtsK_SpoIIIE"/>
    <property type="match status" value="1"/>
</dbReference>
<proteinExistence type="predicted"/>
<keyword evidence="2" id="KW-0812">Transmembrane</keyword>
<evidence type="ECO:0000256" key="2">
    <source>
        <dbReference type="SAM" id="Phobius"/>
    </source>
</evidence>
<keyword evidence="2" id="KW-0472">Membrane</keyword>
<name>A0A411YGF7_9ACTN</name>
<dbReference type="GO" id="GO:0003677">
    <property type="term" value="F:DNA binding"/>
    <property type="evidence" value="ECO:0007669"/>
    <property type="project" value="InterPro"/>
</dbReference>
<gene>
    <name evidence="4" type="ORF">ER308_12080</name>
</gene>
<evidence type="ECO:0000259" key="3">
    <source>
        <dbReference type="Pfam" id="PF01580"/>
    </source>
</evidence>
<reference evidence="4 5" key="1">
    <citation type="submission" date="2019-01" db="EMBL/GenBank/DDBJ databases">
        <title>Egibacter rhizosphaerae EGI 80759T.</title>
        <authorList>
            <person name="Chen D.-D."/>
            <person name="Tian Y."/>
            <person name="Jiao J.-Y."/>
            <person name="Zhang X.-T."/>
            <person name="Zhang Y.-G."/>
            <person name="Zhang Y."/>
            <person name="Xiao M."/>
            <person name="Shu W.-S."/>
            <person name="Li W.-J."/>
        </authorList>
    </citation>
    <scope>NUCLEOTIDE SEQUENCE [LARGE SCALE GENOMIC DNA]</scope>
    <source>
        <strain evidence="4 5">EGI 80759</strain>
    </source>
</reference>
<dbReference type="InterPro" id="IPR027417">
    <property type="entry name" value="P-loop_NTPase"/>
</dbReference>
<evidence type="ECO:0000313" key="5">
    <source>
        <dbReference type="Proteomes" id="UP000291469"/>
    </source>
</evidence>
<keyword evidence="5" id="KW-1185">Reference proteome</keyword>
<dbReference type="InterPro" id="IPR002543">
    <property type="entry name" value="FtsK_dom"/>
</dbReference>
<evidence type="ECO:0000313" key="4">
    <source>
        <dbReference type="EMBL" id="QBI20231.1"/>
    </source>
</evidence>
<dbReference type="Proteomes" id="UP000291469">
    <property type="component" value="Chromosome"/>
</dbReference>
<sequence length="322" mass="34542">MTDTAREAPRGAPRTWQPSGGADPEQQRQRDTLLRAAGAAAVVAAAAVALAVWLVLHGLLKVAQASWWWGLLPAGIGVAWTFGVGLEEIVEEYAAVYRTLGELVAAQRWDQLADGWTARVLALAPASVAAGSLAAAATRGWAVLRAPSWRSESSTARANPRRAARMRRRLERDASRPAGAVVLGMDPRGDPVRVTTEQLAAHALLVGASGSGKTTTALHLTGTLVHQQHPVAVIDLKGDPEVAEQLRGEAAHAGVPFAQWTPEGPGVWNPLGRGDATRLKEKLIAGEQFSEPHYRLWPRWCATRWAAMRSPAQRAHRTSKDP</sequence>
<dbReference type="RefSeq" id="WP_131155228.1">
    <property type="nucleotide sequence ID" value="NZ_CP036402.1"/>
</dbReference>
<dbReference type="EMBL" id="CP036402">
    <property type="protein sequence ID" value="QBI20231.1"/>
    <property type="molecule type" value="Genomic_DNA"/>
</dbReference>
<feature type="transmembrane region" description="Helical" evidence="2">
    <location>
        <begin position="33"/>
        <end position="55"/>
    </location>
</feature>
<dbReference type="GO" id="GO:0005524">
    <property type="term" value="F:ATP binding"/>
    <property type="evidence" value="ECO:0007669"/>
    <property type="project" value="InterPro"/>
</dbReference>
<accession>A0A411YGF7</accession>
<dbReference type="KEGG" id="erz:ER308_12080"/>
<keyword evidence="2" id="KW-1133">Transmembrane helix</keyword>
<dbReference type="OrthoDB" id="9758751at2"/>
<dbReference type="SUPFAM" id="SSF52540">
    <property type="entry name" value="P-loop containing nucleoside triphosphate hydrolases"/>
    <property type="match status" value="1"/>
</dbReference>